<evidence type="ECO:0000313" key="6">
    <source>
        <dbReference type="Proteomes" id="UP001163203"/>
    </source>
</evidence>
<accession>A0ABY7ATE2</accession>
<dbReference type="RefSeq" id="WP_268441029.1">
    <property type="nucleotide sequence ID" value="NZ_CP113836.1"/>
</dbReference>
<dbReference type="InterPro" id="IPR003594">
    <property type="entry name" value="HATPase_dom"/>
</dbReference>
<dbReference type="SUPFAM" id="SSF55874">
    <property type="entry name" value="ATPase domain of HSP90 chaperone/DNA topoisomerase II/histidine kinase"/>
    <property type="match status" value="1"/>
</dbReference>
<dbReference type="InterPro" id="IPR050482">
    <property type="entry name" value="Sensor_HK_TwoCompSys"/>
</dbReference>
<evidence type="ECO:0000313" key="5">
    <source>
        <dbReference type="EMBL" id="WAL63235.1"/>
    </source>
</evidence>
<keyword evidence="1" id="KW-0808">Transferase</keyword>
<dbReference type="InterPro" id="IPR029016">
    <property type="entry name" value="GAF-like_dom_sf"/>
</dbReference>
<dbReference type="Pfam" id="PF08448">
    <property type="entry name" value="PAS_4"/>
    <property type="match status" value="1"/>
</dbReference>
<dbReference type="SMART" id="SM00065">
    <property type="entry name" value="GAF"/>
    <property type="match status" value="1"/>
</dbReference>
<sequence length="544" mass="58216">MEPRIDYEAVFLASPSPTAVLSPGFVFLAVNDAYLKVAGRSREELIGREVFEAFPDNPEDPQGARALRTSLERVVATGQRHTMALVRYSVEVAERPGVIEHRYWSPLNAPVLGEDGSVRLILHRVEEVTGFLSELGRTAVPNRAELAAAQAEIYARNRELAQANERLSAAADIRTALLADLPAGEVLHLIATRAREIVTADSAVVLVPDAAGGSLLTAAVSGAYAEVFGDLHLSLTDDPGSLSVRVFHTGRSVMSTDSAEIATRLGLPPEVSVGAALAVPLGHAGQILGVLAVVRHPGHETFDSTVVHVLEPFAAQASLALELGRRRAEAEQLLVVEERERIATDLAAEVVNRLFGLSMELTAVLKVVQREAVARRVRHIVKELDDAIRQAQAAVMTIQPPEPQRRSLRLRVQELIDTAAESVGFGTTSRLDTHLDSALDEETADHLLAVLREAVSNVARHAGARQVAVTVDLRPDHLLARVEDDGTGIPEGAHGSGLADMTERAVRLGGTCTITPRPGGGTVLVWQIPYPGRPGPGLGQDTRA</sequence>
<dbReference type="InterPro" id="IPR003018">
    <property type="entry name" value="GAF"/>
</dbReference>
<dbReference type="Gene3D" id="3.30.565.10">
    <property type="entry name" value="Histidine kinase-like ATPase, C-terminal domain"/>
    <property type="match status" value="1"/>
</dbReference>
<dbReference type="CDD" id="cd00130">
    <property type="entry name" value="PAS"/>
    <property type="match status" value="1"/>
</dbReference>
<dbReference type="SUPFAM" id="SSF55785">
    <property type="entry name" value="PYP-like sensor domain (PAS domain)"/>
    <property type="match status" value="1"/>
</dbReference>
<dbReference type="InterPro" id="IPR035965">
    <property type="entry name" value="PAS-like_dom_sf"/>
</dbReference>
<evidence type="ECO:0000256" key="1">
    <source>
        <dbReference type="ARBA" id="ARBA00022679"/>
    </source>
</evidence>
<keyword evidence="6" id="KW-1185">Reference proteome</keyword>
<reference evidence="5" key="1">
    <citation type="submission" date="2022-11" db="EMBL/GenBank/DDBJ databases">
        <authorList>
            <person name="Mo P."/>
        </authorList>
    </citation>
    <scope>NUCLEOTIDE SEQUENCE</scope>
    <source>
        <strain evidence="5">HUAS 11-8</strain>
    </source>
</reference>
<dbReference type="InterPro" id="IPR036890">
    <property type="entry name" value="HATPase_C_sf"/>
</dbReference>
<evidence type="ECO:0000256" key="2">
    <source>
        <dbReference type="ARBA" id="ARBA00022777"/>
    </source>
</evidence>
<dbReference type="PROSITE" id="PS50112">
    <property type="entry name" value="PAS"/>
    <property type="match status" value="1"/>
</dbReference>
<dbReference type="Gene3D" id="3.30.450.20">
    <property type="entry name" value="PAS domain"/>
    <property type="match status" value="1"/>
</dbReference>
<dbReference type="EMBL" id="CP113836">
    <property type="protein sequence ID" value="WAL63235.1"/>
    <property type="molecule type" value="Genomic_DNA"/>
</dbReference>
<evidence type="ECO:0000259" key="4">
    <source>
        <dbReference type="PROSITE" id="PS50112"/>
    </source>
</evidence>
<keyword evidence="3" id="KW-0902">Two-component regulatory system</keyword>
<dbReference type="Proteomes" id="UP001163203">
    <property type="component" value="Chromosome"/>
</dbReference>
<organism evidence="5 6">
    <name type="scientific">Amycolatopsis cynarae</name>
    <dbReference type="NCBI Taxonomy" id="2995223"/>
    <lineage>
        <taxon>Bacteria</taxon>
        <taxon>Bacillati</taxon>
        <taxon>Actinomycetota</taxon>
        <taxon>Actinomycetes</taxon>
        <taxon>Pseudonocardiales</taxon>
        <taxon>Pseudonocardiaceae</taxon>
        <taxon>Amycolatopsis</taxon>
    </lineage>
</organism>
<dbReference type="Pfam" id="PF02518">
    <property type="entry name" value="HATPase_c"/>
    <property type="match status" value="1"/>
</dbReference>
<proteinExistence type="predicted"/>
<dbReference type="CDD" id="cd16917">
    <property type="entry name" value="HATPase_UhpB-NarQ-NarX-like"/>
    <property type="match status" value="1"/>
</dbReference>
<dbReference type="SMART" id="SM00091">
    <property type="entry name" value="PAS"/>
    <property type="match status" value="1"/>
</dbReference>
<dbReference type="SUPFAM" id="SSF55781">
    <property type="entry name" value="GAF domain-like"/>
    <property type="match status" value="1"/>
</dbReference>
<gene>
    <name evidence="5" type="ORF">ORV05_19605</name>
</gene>
<protein>
    <submittedName>
        <fullName evidence="5">GAF domain-containing protein</fullName>
    </submittedName>
</protein>
<name>A0ABY7ATE2_9PSEU</name>
<dbReference type="PANTHER" id="PTHR24421">
    <property type="entry name" value="NITRATE/NITRITE SENSOR PROTEIN NARX-RELATED"/>
    <property type="match status" value="1"/>
</dbReference>
<dbReference type="InterPro" id="IPR013656">
    <property type="entry name" value="PAS_4"/>
</dbReference>
<dbReference type="Pfam" id="PF13185">
    <property type="entry name" value="GAF_2"/>
    <property type="match status" value="1"/>
</dbReference>
<dbReference type="NCBIfam" id="TIGR00229">
    <property type="entry name" value="sensory_box"/>
    <property type="match status" value="1"/>
</dbReference>
<dbReference type="Gene3D" id="3.30.450.40">
    <property type="match status" value="1"/>
</dbReference>
<keyword evidence="2" id="KW-0418">Kinase</keyword>
<dbReference type="PANTHER" id="PTHR24421:SF56">
    <property type="entry name" value="OXYGEN SENSOR HISTIDINE KINASE RESPONSE REGULATOR DOST"/>
    <property type="match status" value="1"/>
</dbReference>
<dbReference type="InterPro" id="IPR000014">
    <property type="entry name" value="PAS"/>
</dbReference>
<feature type="domain" description="PAS" evidence="4">
    <location>
        <begin position="30"/>
        <end position="78"/>
    </location>
</feature>
<evidence type="ECO:0000256" key="3">
    <source>
        <dbReference type="ARBA" id="ARBA00023012"/>
    </source>
</evidence>
<dbReference type="SMART" id="SM00387">
    <property type="entry name" value="HATPase_c"/>
    <property type="match status" value="1"/>
</dbReference>